<reference evidence="2 3" key="1">
    <citation type="journal article" date="2019" name="Sci. Rep.">
        <title>Orb-weaving spider Araneus ventricosus genome elucidates the spidroin gene catalogue.</title>
        <authorList>
            <person name="Kono N."/>
            <person name="Nakamura H."/>
            <person name="Ohtoshi R."/>
            <person name="Moran D.A.P."/>
            <person name="Shinohara A."/>
            <person name="Yoshida Y."/>
            <person name="Fujiwara M."/>
            <person name="Mori M."/>
            <person name="Tomita M."/>
            <person name="Arakawa K."/>
        </authorList>
    </citation>
    <scope>NUCLEOTIDE SEQUENCE [LARGE SCALE GENOMIC DNA]</scope>
</reference>
<name>A0A4Y2RAZ5_ARAVE</name>
<gene>
    <name evidence="2" type="ORF">AVEN_202901_1</name>
</gene>
<feature type="region of interest" description="Disordered" evidence="1">
    <location>
        <begin position="129"/>
        <end position="161"/>
    </location>
</feature>
<dbReference type="Proteomes" id="UP000499080">
    <property type="component" value="Unassembled WGS sequence"/>
</dbReference>
<comment type="caution">
    <text evidence="2">The sequence shown here is derived from an EMBL/GenBank/DDBJ whole genome shotgun (WGS) entry which is preliminary data.</text>
</comment>
<organism evidence="2 3">
    <name type="scientific">Araneus ventricosus</name>
    <name type="common">Orbweaver spider</name>
    <name type="synonym">Epeira ventricosa</name>
    <dbReference type="NCBI Taxonomy" id="182803"/>
    <lineage>
        <taxon>Eukaryota</taxon>
        <taxon>Metazoa</taxon>
        <taxon>Ecdysozoa</taxon>
        <taxon>Arthropoda</taxon>
        <taxon>Chelicerata</taxon>
        <taxon>Arachnida</taxon>
        <taxon>Araneae</taxon>
        <taxon>Araneomorphae</taxon>
        <taxon>Entelegynae</taxon>
        <taxon>Araneoidea</taxon>
        <taxon>Araneidae</taxon>
        <taxon>Araneus</taxon>
    </lineage>
</organism>
<evidence type="ECO:0000256" key="1">
    <source>
        <dbReference type="SAM" id="MobiDB-lite"/>
    </source>
</evidence>
<proteinExistence type="predicted"/>
<keyword evidence="3" id="KW-1185">Reference proteome</keyword>
<accession>A0A4Y2RAZ5</accession>
<protein>
    <submittedName>
        <fullName evidence="2">Uncharacterized protein</fullName>
    </submittedName>
</protein>
<dbReference type="EMBL" id="BGPR01016422">
    <property type="protein sequence ID" value="GBN72937.1"/>
    <property type="molecule type" value="Genomic_DNA"/>
</dbReference>
<dbReference type="AlphaFoldDB" id="A0A4Y2RAZ5"/>
<evidence type="ECO:0000313" key="3">
    <source>
        <dbReference type="Proteomes" id="UP000499080"/>
    </source>
</evidence>
<evidence type="ECO:0000313" key="2">
    <source>
        <dbReference type="EMBL" id="GBN72937.1"/>
    </source>
</evidence>
<sequence>MFRRSLEQLEAFRNHLHGALRRERMKRRRDSHHFRRCEPNCTGGEKRGGCEGSWKAVKNSIQLAILLTNLFHITRTKAGLSPIDLGLLVRNPIKLKICRVRGLLHVKSYVVAKRPPVGVVRKLGEWAPAQVPSSSSDRGSKLRGPSLNSPRVASKREVNIT</sequence>